<dbReference type="SUPFAM" id="SSF55729">
    <property type="entry name" value="Acyl-CoA N-acyltransferases (Nat)"/>
    <property type="match status" value="1"/>
</dbReference>
<reference evidence="2 3" key="4">
    <citation type="journal article" date="2020" name="PLoS ONE">
        <title>Taxonomic classification of strain PO100/5 shows a broader geographic distribution and genetic markers of the recently described Corynebacterium silvaticum.</title>
        <authorList>
            <person name="Viana M.V.C."/>
            <person name="Profeta R."/>
            <person name="da Silva A.L."/>
            <person name="Hurtado R."/>
            <person name="Cerqueira J.C."/>
            <person name="Ribeiro B.F.S."/>
            <person name="Almeida M.O."/>
            <person name="Morais-Rodrigues F."/>
            <person name="Soares S.C."/>
            <person name="Oliveira M."/>
            <person name="Tavares L."/>
            <person name="Figueiredo H."/>
            <person name="Wattam A.R."/>
            <person name="Barh D."/>
            <person name="Ghosh P."/>
            <person name="Silva A."/>
            <person name="Azevedo V."/>
        </authorList>
    </citation>
    <scope>NUCLEOTIDE SEQUENCE [LARGE SCALE GENOMIC DNA]</scope>
    <source>
        <strain evidence="2 3">PO100/5</strain>
    </source>
</reference>
<dbReference type="InterPro" id="IPR005269">
    <property type="entry name" value="LOG"/>
</dbReference>
<sequence length="356" mass="38812">MSFSPQEPLISGLTVRTMTADDKDARMTALLKNLNRFEQRFDVQDCASEPLCHYLSFDPARGDIGLLLANDAGETVGIMWAAFIKGFGFINASVPELTLYLAEEWHGKGVGQWMLDQAEEHGRIHGWPGIAVNVEKESPARRLYVRCDYVTQDGGSVAGSVMLKTLSPKIRSVAVYCGSAHGARLEYTAAARALGTALAERGITMVYGGGKLGLMGETADAAIAAGGEVHGVMPQNLVDLEQAHPRLTRLEITESIAERKTRMEDLADAFVVLPGGMGTMEEMFEVLVCQQLGPYCGPVALFNVEEYWEPLVTAFHAMSEEGFIAQRYIDALVVAGNTDELFEGFATWVNPGLKWN</sequence>
<dbReference type="Pfam" id="PF03641">
    <property type="entry name" value="Lysine_decarbox"/>
    <property type="match status" value="1"/>
</dbReference>
<dbReference type="PROSITE" id="PS51186">
    <property type="entry name" value="GNAT"/>
    <property type="match status" value="1"/>
</dbReference>
<dbReference type="Gene3D" id="3.40.630.30">
    <property type="match status" value="1"/>
</dbReference>
<dbReference type="GeneID" id="75006787"/>
<dbReference type="InterPro" id="IPR016181">
    <property type="entry name" value="Acyl_CoA_acyltransferase"/>
</dbReference>
<evidence type="ECO:0000313" key="2">
    <source>
        <dbReference type="EMBL" id="ARU45247.1"/>
    </source>
</evidence>
<organism evidence="2 3">
    <name type="scientific">Corynebacterium silvaticum</name>
    <dbReference type="NCBI Taxonomy" id="2320431"/>
    <lineage>
        <taxon>Bacteria</taxon>
        <taxon>Bacillati</taxon>
        <taxon>Actinomycetota</taxon>
        <taxon>Actinomycetes</taxon>
        <taxon>Mycobacteriales</taxon>
        <taxon>Corynebacteriaceae</taxon>
        <taxon>Corynebacterium</taxon>
    </lineage>
</organism>
<accession>A0A7Y4UPE2</accession>
<evidence type="ECO:0000313" key="3">
    <source>
        <dbReference type="Proteomes" id="UP000195652"/>
    </source>
</evidence>
<dbReference type="InterPro" id="IPR000182">
    <property type="entry name" value="GNAT_dom"/>
</dbReference>
<dbReference type="PANTHER" id="PTHR31223:SF70">
    <property type="entry name" value="LOG FAMILY PROTEIN YJL055W"/>
    <property type="match status" value="1"/>
</dbReference>
<dbReference type="RefSeq" id="WP_087453136.1">
    <property type="nucleotide sequence ID" value="NZ_CP021417.2"/>
</dbReference>
<dbReference type="GO" id="GO:0005829">
    <property type="term" value="C:cytosol"/>
    <property type="evidence" value="ECO:0007669"/>
    <property type="project" value="TreeGrafter"/>
</dbReference>
<dbReference type="Gene3D" id="3.40.50.450">
    <property type="match status" value="1"/>
</dbReference>
<reference evidence="2 3" key="2">
    <citation type="journal article" date="2020" name="Antonie Van Leeuwenhoek">
        <title>Phylogenomic characterisation of a novel corynebacterial species pathogenic to animals.</title>
        <authorList>
            <person name="Moller J."/>
            <person name="Musella L."/>
            <person name="Melnikov V."/>
            <person name="Geissdorfer W."/>
            <person name="Burkovski A."/>
            <person name="Sangal V."/>
        </authorList>
    </citation>
    <scope>NUCLEOTIDE SEQUENCE [LARGE SCALE GENOMIC DNA]</scope>
    <source>
        <strain evidence="2 3">PO100/5</strain>
    </source>
</reference>
<reference evidence="2 3" key="3">
    <citation type="journal article" date="2020" name="Int. J. Syst. Evol. Microbiol.">
        <title>Corynebacterium silvaticum sp. nov., a unique group of NTTB corynebacteria in wild boar and roe deer.</title>
        <authorList>
            <person name="Dangel A."/>
            <person name="Berger A."/>
            <person name="Rau J."/>
            <person name="Eisenberg T."/>
            <person name="Kampfer P."/>
            <person name="Margos G."/>
            <person name="Contzen M."/>
            <person name="Busse H.J."/>
            <person name="Konrad R."/>
            <person name="Peters M."/>
            <person name="Sting R."/>
            <person name="Sing A."/>
        </authorList>
    </citation>
    <scope>NUCLEOTIDE SEQUENCE [LARGE SCALE GENOMIC DNA]</scope>
    <source>
        <strain evidence="2 3">PO100/5</strain>
    </source>
</reference>
<dbReference type="PANTHER" id="PTHR31223">
    <property type="entry name" value="LOG FAMILY PROTEIN YJL055W"/>
    <property type="match status" value="1"/>
</dbReference>
<dbReference type="GO" id="GO:0016799">
    <property type="term" value="F:hydrolase activity, hydrolyzing N-glycosyl compounds"/>
    <property type="evidence" value="ECO:0007669"/>
    <property type="project" value="TreeGrafter"/>
</dbReference>
<name>A0A7Y4UPE2_9CORY</name>
<dbReference type="OrthoDB" id="9801098at2"/>
<protein>
    <submittedName>
        <fullName evidence="2">TIGR00730 family Rossman fold protein</fullName>
    </submittedName>
</protein>
<keyword evidence="3" id="KW-1185">Reference proteome</keyword>
<dbReference type="KEGG" id="csil:CBE74_00535"/>
<dbReference type="SUPFAM" id="SSF102405">
    <property type="entry name" value="MCP/YpsA-like"/>
    <property type="match status" value="1"/>
</dbReference>
<dbReference type="Pfam" id="PF13508">
    <property type="entry name" value="Acetyltransf_7"/>
    <property type="match status" value="1"/>
</dbReference>
<dbReference type="Proteomes" id="UP000195652">
    <property type="component" value="Chromosome"/>
</dbReference>
<dbReference type="EMBL" id="CP021417">
    <property type="protein sequence ID" value="ARU45247.1"/>
    <property type="molecule type" value="Genomic_DNA"/>
</dbReference>
<dbReference type="AlphaFoldDB" id="A0A7Y4UPE2"/>
<proteinExistence type="inferred from homology"/>
<reference evidence="2 3" key="1">
    <citation type="journal article" date="2014" name="BMC Vet. Res.">
        <title>First report of Corynebacterium pseudotuberculosis from caseous lymphadenitis lesions in Black Alentejano pig (Sus scrofa domesticus).</title>
        <authorList>
            <person name="Oliveira M."/>
            <person name="Barroco C."/>
            <person name="Mottola C."/>
            <person name="Santos R."/>
            <person name="Lemsaddek A."/>
            <person name="Tavares L."/>
            <person name="Semedo-Lemsaddek T."/>
        </authorList>
    </citation>
    <scope>NUCLEOTIDE SEQUENCE [LARGE SCALE GENOMIC DNA]</scope>
    <source>
        <strain evidence="2 3">PO100/5</strain>
    </source>
</reference>
<gene>
    <name evidence="2" type="ORF">CBE74_00535</name>
</gene>
<dbReference type="GO" id="GO:0016747">
    <property type="term" value="F:acyltransferase activity, transferring groups other than amino-acyl groups"/>
    <property type="evidence" value="ECO:0007669"/>
    <property type="project" value="InterPro"/>
</dbReference>
<evidence type="ECO:0000256" key="1">
    <source>
        <dbReference type="ARBA" id="ARBA00006763"/>
    </source>
</evidence>
<dbReference type="GO" id="GO:0009691">
    <property type="term" value="P:cytokinin biosynthetic process"/>
    <property type="evidence" value="ECO:0007669"/>
    <property type="project" value="InterPro"/>
</dbReference>
<dbReference type="NCBIfam" id="TIGR00730">
    <property type="entry name" value="Rossman fold protein, TIGR00730 family"/>
    <property type="match status" value="1"/>
</dbReference>
<comment type="similarity">
    <text evidence="1">Belongs to the LOG family.</text>
</comment>
<dbReference type="InterPro" id="IPR031100">
    <property type="entry name" value="LOG_fam"/>
</dbReference>